<dbReference type="EMBL" id="JAYKXP010000026">
    <property type="protein sequence ID" value="KAK7044054.1"/>
    <property type="molecule type" value="Genomic_DNA"/>
</dbReference>
<dbReference type="InterPro" id="IPR011333">
    <property type="entry name" value="SKP1/BTB/POZ_sf"/>
</dbReference>
<evidence type="ECO:0000313" key="3">
    <source>
        <dbReference type="EMBL" id="KAK7044054.1"/>
    </source>
</evidence>
<dbReference type="InterPro" id="IPR000210">
    <property type="entry name" value="BTB/POZ_dom"/>
</dbReference>
<dbReference type="Gene3D" id="3.30.710.10">
    <property type="entry name" value="Potassium Channel Kv1.1, Chain A"/>
    <property type="match status" value="1"/>
</dbReference>
<dbReference type="Pfam" id="PF00651">
    <property type="entry name" value="BTB"/>
    <property type="match status" value="1"/>
</dbReference>
<keyword evidence="4" id="KW-1185">Reference proteome</keyword>
<sequence length="249" mass="28323">MHPRIHQESERSMESITATDAGIKTRKGPAKWTSKMESTTGDDEATSQVSTESIADDDSYTEEYEGLSSALGNFSTRYFYKQGRSFEFRILVNGEDYDFEVEAAIMCIVSDYFSEMVGSSEVDNDDWDYMQVNVDDYSPEVVGRVLELVYHLDTPNKYLKELARPCKSENPQERHTALNKMLAVLGLASEWRIPRLEILIQHTIIHEGILLKCDLDKVYLLASEMNAVILQRACERLIIRSGKEPTTSV</sequence>
<feature type="domain" description="BTB" evidence="2">
    <location>
        <begin position="86"/>
        <end position="150"/>
    </location>
</feature>
<dbReference type="AlphaFoldDB" id="A0AAW0CXR6"/>
<reference evidence="3 4" key="1">
    <citation type="submission" date="2024-01" db="EMBL/GenBank/DDBJ databases">
        <title>A draft genome for a cacao thread blight-causing isolate of Paramarasmius palmivorus.</title>
        <authorList>
            <person name="Baruah I.K."/>
            <person name="Bukari Y."/>
            <person name="Amoako-Attah I."/>
            <person name="Meinhardt L.W."/>
            <person name="Bailey B.A."/>
            <person name="Cohen S.P."/>
        </authorList>
    </citation>
    <scope>NUCLEOTIDE SEQUENCE [LARGE SCALE GENOMIC DNA]</scope>
    <source>
        <strain evidence="3 4">GH-12</strain>
    </source>
</reference>
<dbReference type="Proteomes" id="UP001383192">
    <property type="component" value="Unassembled WGS sequence"/>
</dbReference>
<comment type="caution">
    <text evidence="3">The sequence shown here is derived from an EMBL/GenBank/DDBJ whole genome shotgun (WGS) entry which is preliminary data.</text>
</comment>
<evidence type="ECO:0000256" key="1">
    <source>
        <dbReference type="SAM" id="MobiDB-lite"/>
    </source>
</evidence>
<feature type="region of interest" description="Disordered" evidence="1">
    <location>
        <begin position="1"/>
        <end position="55"/>
    </location>
</feature>
<proteinExistence type="predicted"/>
<dbReference type="SUPFAM" id="SSF54695">
    <property type="entry name" value="POZ domain"/>
    <property type="match status" value="1"/>
</dbReference>
<accession>A0AAW0CXR6</accession>
<evidence type="ECO:0000259" key="2">
    <source>
        <dbReference type="PROSITE" id="PS50097"/>
    </source>
</evidence>
<organism evidence="3 4">
    <name type="scientific">Paramarasmius palmivorus</name>
    <dbReference type="NCBI Taxonomy" id="297713"/>
    <lineage>
        <taxon>Eukaryota</taxon>
        <taxon>Fungi</taxon>
        <taxon>Dikarya</taxon>
        <taxon>Basidiomycota</taxon>
        <taxon>Agaricomycotina</taxon>
        <taxon>Agaricomycetes</taxon>
        <taxon>Agaricomycetidae</taxon>
        <taxon>Agaricales</taxon>
        <taxon>Marasmiineae</taxon>
        <taxon>Marasmiaceae</taxon>
        <taxon>Paramarasmius</taxon>
    </lineage>
</organism>
<dbReference type="PROSITE" id="PS50097">
    <property type="entry name" value="BTB"/>
    <property type="match status" value="1"/>
</dbReference>
<gene>
    <name evidence="3" type="ORF">VNI00_007769</name>
</gene>
<evidence type="ECO:0000313" key="4">
    <source>
        <dbReference type="Proteomes" id="UP001383192"/>
    </source>
</evidence>
<name>A0AAW0CXR6_9AGAR</name>
<protein>
    <recommendedName>
        <fullName evidence="2">BTB domain-containing protein</fullName>
    </recommendedName>
</protein>
<feature type="compositionally biased region" description="Basic and acidic residues" evidence="1">
    <location>
        <begin position="1"/>
        <end position="13"/>
    </location>
</feature>